<dbReference type="InParanoid" id="F4X5A7"/>
<reference evidence="4" key="1">
    <citation type="submission" date="2011-02" db="EMBL/GenBank/DDBJ databases">
        <title>The genome of the leaf-cutting ant Acromyrmex echinatior suggests key adaptations to social evolution and fungus farming.</title>
        <authorList>
            <person name="Nygaard S."/>
            <person name="Zhang G."/>
        </authorList>
    </citation>
    <scope>NUCLEOTIDE SEQUENCE</scope>
</reference>
<dbReference type="Proteomes" id="UP000007755">
    <property type="component" value="Unassembled WGS sequence"/>
</dbReference>
<sequence>MDPPIMTIAYAGTIKLSKEEVECDSVYEDTDCHDGCVLASPGYPGLYPPNIRCRYLITSGPRISIAINFTAVLLPYNLVECFFFHLPSSPVRISAFPDRNERATGEKKGKKEKFSTPLLSLAWISYSSAAIAEEIYRLMKRVARHAAYTIPLWLSYILCGVRFVQTRYSSLITGPLSRYLLNHSSSKIPSVVKVLELIRSVLQVMGSTFINVTTKQLARTSRRRSTRRVALTHRTDSLFRLNLLTSALRDDSRSRYVVCRIHTAEKGS</sequence>
<evidence type="ECO:0000313" key="5">
    <source>
        <dbReference type="Proteomes" id="UP000007755"/>
    </source>
</evidence>
<comment type="caution">
    <text evidence="2">Lacks conserved residue(s) required for the propagation of feature annotation.</text>
</comment>
<dbReference type="EMBL" id="GL888703">
    <property type="protein sequence ID" value="EGI58370.1"/>
    <property type="molecule type" value="Genomic_DNA"/>
</dbReference>
<dbReference type="Gene3D" id="2.60.120.290">
    <property type="entry name" value="Spermadhesin, CUB domain"/>
    <property type="match status" value="1"/>
</dbReference>
<dbReference type="PROSITE" id="PS01180">
    <property type="entry name" value="CUB"/>
    <property type="match status" value="1"/>
</dbReference>
<dbReference type="InterPro" id="IPR000859">
    <property type="entry name" value="CUB_dom"/>
</dbReference>
<name>F4X5A7_ACREC</name>
<dbReference type="SUPFAM" id="SSF49854">
    <property type="entry name" value="Spermadhesin, CUB domain"/>
    <property type="match status" value="1"/>
</dbReference>
<organism evidence="5">
    <name type="scientific">Acromyrmex echinatior</name>
    <name type="common">Panamanian leafcutter ant</name>
    <name type="synonym">Acromyrmex octospinosus echinatior</name>
    <dbReference type="NCBI Taxonomy" id="103372"/>
    <lineage>
        <taxon>Eukaryota</taxon>
        <taxon>Metazoa</taxon>
        <taxon>Ecdysozoa</taxon>
        <taxon>Arthropoda</taxon>
        <taxon>Hexapoda</taxon>
        <taxon>Insecta</taxon>
        <taxon>Pterygota</taxon>
        <taxon>Neoptera</taxon>
        <taxon>Endopterygota</taxon>
        <taxon>Hymenoptera</taxon>
        <taxon>Apocrita</taxon>
        <taxon>Aculeata</taxon>
        <taxon>Formicoidea</taxon>
        <taxon>Formicidae</taxon>
        <taxon>Myrmicinae</taxon>
        <taxon>Acromyrmex</taxon>
    </lineage>
</organism>
<keyword evidence="5" id="KW-1185">Reference proteome</keyword>
<protein>
    <recommendedName>
        <fullName evidence="3">CUB domain-containing protein</fullName>
    </recommendedName>
</protein>
<evidence type="ECO:0000256" key="2">
    <source>
        <dbReference type="PROSITE-ProRule" id="PRU00059"/>
    </source>
</evidence>
<accession>F4X5A7</accession>
<evidence type="ECO:0000259" key="3">
    <source>
        <dbReference type="PROSITE" id="PS01180"/>
    </source>
</evidence>
<evidence type="ECO:0000256" key="1">
    <source>
        <dbReference type="ARBA" id="ARBA00023157"/>
    </source>
</evidence>
<evidence type="ECO:0000313" key="4">
    <source>
        <dbReference type="EMBL" id="EGI58370.1"/>
    </source>
</evidence>
<gene>
    <name evidence="4" type="ORF">G5I_13535</name>
</gene>
<dbReference type="OrthoDB" id="10063988at2759"/>
<dbReference type="AlphaFoldDB" id="F4X5A7"/>
<dbReference type="InterPro" id="IPR035914">
    <property type="entry name" value="Sperma_CUB_dom_sf"/>
</dbReference>
<feature type="domain" description="CUB" evidence="3">
    <location>
        <begin position="23"/>
        <end position="81"/>
    </location>
</feature>
<proteinExistence type="predicted"/>
<keyword evidence="1" id="KW-1015">Disulfide bond</keyword>